<gene>
    <name evidence="10" type="ORF">QOZ92_001680</name>
</gene>
<dbReference type="RefSeq" id="WP_307505983.1">
    <property type="nucleotide sequence ID" value="NZ_BAAACE010000027.1"/>
</dbReference>
<name>A0ABU0N1H4_9FIRM</name>
<organism evidence="10 11">
    <name type="scientific">Paraclostridium ghonii</name>
    <dbReference type="NCBI Taxonomy" id="29358"/>
    <lineage>
        <taxon>Bacteria</taxon>
        <taxon>Bacillati</taxon>
        <taxon>Bacillota</taxon>
        <taxon>Clostridia</taxon>
        <taxon>Peptostreptococcales</taxon>
        <taxon>Peptostreptococcaceae</taxon>
        <taxon>Paraclostridium</taxon>
    </lineage>
</organism>
<keyword evidence="4" id="KW-0479">Metal-binding</keyword>
<keyword evidence="2" id="KW-0963">Cytoplasm</keyword>
<keyword evidence="7" id="KW-0408">Iron</keyword>
<evidence type="ECO:0000256" key="3">
    <source>
        <dbReference type="ARBA" id="ARBA00022694"/>
    </source>
</evidence>
<dbReference type="Gene3D" id="3.30.70.20">
    <property type="match status" value="1"/>
</dbReference>
<dbReference type="EMBL" id="JAUSWG010000006">
    <property type="protein sequence ID" value="MDQ0556566.1"/>
    <property type="molecule type" value="Genomic_DNA"/>
</dbReference>
<keyword evidence="11" id="KW-1185">Reference proteome</keyword>
<proteinExistence type="predicted"/>
<keyword evidence="3" id="KW-0819">tRNA processing</keyword>
<dbReference type="InterPro" id="IPR017900">
    <property type="entry name" value="4Fe4S_Fe_S_CS"/>
</dbReference>
<evidence type="ECO:0000259" key="9">
    <source>
        <dbReference type="PROSITE" id="PS51379"/>
    </source>
</evidence>
<keyword evidence="8" id="KW-0411">Iron-sulfur</keyword>
<accession>A0ABU0N1H4</accession>
<evidence type="ECO:0000256" key="6">
    <source>
        <dbReference type="ARBA" id="ARBA00023002"/>
    </source>
</evidence>
<dbReference type="SUPFAM" id="SSF54862">
    <property type="entry name" value="4Fe-4S ferredoxins"/>
    <property type="match status" value="1"/>
</dbReference>
<evidence type="ECO:0000256" key="7">
    <source>
        <dbReference type="ARBA" id="ARBA00023004"/>
    </source>
</evidence>
<sequence>MNNKKLKEFCNSIGISCVGITGVGPYYDLEKIIIDRLENNLFTGMEEPSIEKRINPRATMENAKSIIVCAFPYFIENVLDSNISKYCYGKDYHIVVKEKLNQIGEYVNNEVKDFEYMIFADNGPLVDRYLANESGIGYYGINNNIITDEYGSYIFIGYIINNYNFELDNKSNKTCIKCGKCIKSCPGKAILGNFKIDPKKCLSYITQKKEELSENEKTILKNNKKIFGCDICQDVCPHNINISKTNIKEFAQDLMYRLNEEDIYNMSNKEFKRKYKDKAFSWRGKKIIQRNMEVLNEKNF</sequence>
<feature type="domain" description="4Fe-4S ferredoxin-type" evidence="9">
    <location>
        <begin position="163"/>
        <end position="195"/>
    </location>
</feature>
<evidence type="ECO:0000256" key="2">
    <source>
        <dbReference type="ARBA" id="ARBA00022490"/>
    </source>
</evidence>
<dbReference type="PROSITE" id="PS51379">
    <property type="entry name" value="4FE4S_FER_2"/>
    <property type="match status" value="1"/>
</dbReference>
<evidence type="ECO:0000256" key="5">
    <source>
        <dbReference type="ARBA" id="ARBA00022785"/>
    </source>
</evidence>
<dbReference type="InterPro" id="IPR013542">
    <property type="entry name" value="QueG_DUF1730"/>
</dbReference>
<dbReference type="InterPro" id="IPR017896">
    <property type="entry name" value="4Fe4S_Fe-S-bd"/>
</dbReference>
<evidence type="ECO:0000256" key="1">
    <source>
        <dbReference type="ARBA" id="ARBA00022485"/>
    </source>
</evidence>
<evidence type="ECO:0000256" key="4">
    <source>
        <dbReference type="ARBA" id="ARBA00022723"/>
    </source>
</evidence>
<evidence type="ECO:0000256" key="8">
    <source>
        <dbReference type="ARBA" id="ARBA00023014"/>
    </source>
</evidence>
<dbReference type="Pfam" id="PF13484">
    <property type="entry name" value="Fer4_16"/>
    <property type="match status" value="1"/>
</dbReference>
<comment type="caution">
    <text evidence="10">The sequence shown here is derived from an EMBL/GenBank/DDBJ whole genome shotgun (WGS) entry which is preliminary data.</text>
</comment>
<dbReference type="InterPro" id="IPR004453">
    <property type="entry name" value="QueG"/>
</dbReference>
<dbReference type="PANTHER" id="PTHR30002">
    <property type="entry name" value="EPOXYQUEUOSINE REDUCTASE"/>
    <property type="match status" value="1"/>
</dbReference>
<evidence type="ECO:0000313" key="10">
    <source>
        <dbReference type="EMBL" id="MDQ0556566.1"/>
    </source>
</evidence>
<keyword evidence="1" id="KW-0004">4Fe-4S</keyword>
<dbReference type="Proteomes" id="UP001232584">
    <property type="component" value="Unassembled WGS sequence"/>
</dbReference>
<dbReference type="PANTHER" id="PTHR30002:SF4">
    <property type="entry name" value="EPOXYQUEUOSINE REDUCTASE"/>
    <property type="match status" value="1"/>
</dbReference>
<dbReference type="PROSITE" id="PS00198">
    <property type="entry name" value="4FE4S_FER_1"/>
    <property type="match status" value="1"/>
</dbReference>
<keyword evidence="5" id="KW-0671">Queuosine biosynthesis</keyword>
<dbReference type="Pfam" id="PF08331">
    <property type="entry name" value="QueG_DUF1730"/>
    <property type="match status" value="1"/>
</dbReference>
<protein>
    <submittedName>
        <fullName evidence="10">Epoxyqueuosine reductase</fullName>
    </submittedName>
</protein>
<reference evidence="10 11" key="1">
    <citation type="submission" date="2023-07" db="EMBL/GenBank/DDBJ databases">
        <title>Genomic Encyclopedia of Type Strains, Phase IV (KMG-IV): sequencing the most valuable type-strain genomes for metagenomic binning, comparative biology and taxonomic classification.</title>
        <authorList>
            <person name="Goeker M."/>
        </authorList>
    </citation>
    <scope>NUCLEOTIDE SEQUENCE [LARGE SCALE GENOMIC DNA]</scope>
    <source>
        <strain evidence="10 11">DSM 15049</strain>
    </source>
</reference>
<keyword evidence="6" id="KW-0560">Oxidoreductase</keyword>
<dbReference type="NCBIfam" id="TIGR00276">
    <property type="entry name" value="tRNA epoxyqueuosine(34) reductase QueG"/>
    <property type="match status" value="1"/>
</dbReference>
<evidence type="ECO:0000313" key="11">
    <source>
        <dbReference type="Proteomes" id="UP001232584"/>
    </source>
</evidence>